<dbReference type="InterPro" id="IPR014031">
    <property type="entry name" value="Ketoacyl_synth_C"/>
</dbReference>
<dbReference type="SUPFAM" id="SSF47336">
    <property type="entry name" value="ACP-like"/>
    <property type="match status" value="1"/>
</dbReference>
<dbReference type="EMBL" id="RAWI01000003">
    <property type="protein sequence ID" value="RKI17303.1"/>
    <property type="molecule type" value="Genomic_DNA"/>
</dbReference>
<feature type="domain" description="Ketosynthase family 3 (KS3)" evidence="5">
    <location>
        <begin position="7"/>
        <end position="435"/>
    </location>
</feature>
<dbReference type="SMART" id="SM00827">
    <property type="entry name" value="PKS_AT"/>
    <property type="match status" value="1"/>
</dbReference>
<gene>
    <name evidence="6" type="ORF">D7Y13_00905</name>
</gene>
<dbReference type="Gene3D" id="3.40.47.10">
    <property type="match status" value="1"/>
</dbReference>
<dbReference type="InterPro" id="IPR001227">
    <property type="entry name" value="Ac_transferase_dom_sf"/>
</dbReference>
<dbReference type="InterPro" id="IPR029058">
    <property type="entry name" value="AB_hydrolase_fold"/>
</dbReference>
<dbReference type="GO" id="GO:0016746">
    <property type="term" value="F:acyltransferase activity"/>
    <property type="evidence" value="ECO:0007669"/>
    <property type="project" value="UniProtKB-KW"/>
</dbReference>
<dbReference type="PANTHER" id="PTHR43775">
    <property type="entry name" value="FATTY ACID SYNTHASE"/>
    <property type="match status" value="1"/>
</dbReference>
<dbReference type="PANTHER" id="PTHR43775:SF51">
    <property type="entry name" value="INACTIVE PHENOLPHTHIOCEROL SYNTHESIS POLYKETIDE SYNTHASE TYPE I PKS1-RELATED"/>
    <property type="match status" value="1"/>
</dbReference>
<dbReference type="Pfam" id="PF00109">
    <property type="entry name" value="ketoacyl-synt"/>
    <property type="match status" value="1"/>
</dbReference>
<protein>
    <submittedName>
        <fullName evidence="6">Acyltransferase domain-containing protein</fullName>
    </submittedName>
</protein>
<keyword evidence="1" id="KW-0596">Phosphopantetheine</keyword>
<accession>A0ABX9QR20</accession>
<keyword evidence="2" id="KW-0597">Phosphoprotein</keyword>
<dbReference type="InterPro" id="IPR020841">
    <property type="entry name" value="PKS_Beta-ketoAc_synthase_dom"/>
</dbReference>
<reference evidence="6 7" key="1">
    <citation type="submission" date="2018-09" db="EMBL/GenBank/DDBJ databases">
        <authorList>
            <person name="Livingstone P.G."/>
            <person name="Whitworth D.E."/>
        </authorList>
    </citation>
    <scope>NUCLEOTIDE SEQUENCE [LARGE SCALE GENOMIC DNA]</scope>
    <source>
        <strain evidence="6 7">CA031B</strain>
    </source>
</reference>
<dbReference type="InterPro" id="IPR016036">
    <property type="entry name" value="Malonyl_transacylase_ACP-bd"/>
</dbReference>
<dbReference type="InterPro" id="IPR001296">
    <property type="entry name" value="Glyco_trans_1"/>
</dbReference>
<evidence type="ECO:0000256" key="3">
    <source>
        <dbReference type="ARBA" id="ARBA00022679"/>
    </source>
</evidence>
<dbReference type="PROSITE" id="PS50075">
    <property type="entry name" value="CARRIER"/>
    <property type="match status" value="1"/>
</dbReference>
<dbReference type="InterPro" id="IPR018201">
    <property type="entry name" value="Ketoacyl_synth_AS"/>
</dbReference>
<evidence type="ECO:0000313" key="7">
    <source>
        <dbReference type="Proteomes" id="UP000278907"/>
    </source>
</evidence>
<dbReference type="InterPro" id="IPR014043">
    <property type="entry name" value="Acyl_transferase_dom"/>
</dbReference>
<dbReference type="InterPro" id="IPR028098">
    <property type="entry name" value="Glyco_trans_4-like_N"/>
</dbReference>
<comment type="caution">
    <text evidence="6">The sequence shown here is derived from an EMBL/GenBank/DDBJ whole genome shotgun (WGS) entry which is preliminary data.</text>
</comment>
<proteinExistence type="predicted"/>
<feature type="domain" description="Carrier" evidence="4">
    <location>
        <begin position="927"/>
        <end position="1002"/>
    </location>
</feature>
<dbReference type="PROSITE" id="PS00012">
    <property type="entry name" value="PHOSPHOPANTETHEINE"/>
    <property type="match status" value="1"/>
</dbReference>
<keyword evidence="6" id="KW-0012">Acyltransferase</keyword>
<dbReference type="SUPFAM" id="SSF53901">
    <property type="entry name" value="Thiolase-like"/>
    <property type="match status" value="1"/>
</dbReference>
<dbReference type="Pfam" id="PF00698">
    <property type="entry name" value="Acyl_transf_1"/>
    <property type="match status" value="1"/>
</dbReference>
<dbReference type="SUPFAM" id="SSF53756">
    <property type="entry name" value="UDP-Glycosyltransferase/glycogen phosphorylase"/>
    <property type="match status" value="1"/>
</dbReference>
<dbReference type="Pfam" id="PF22621">
    <property type="entry name" value="CurL-like_PKS_C"/>
    <property type="match status" value="1"/>
</dbReference>
<dbReference type="InterPro" id="IPR014030">
    <property type="entry name" value="Ketoacyl_synth_N"/>
</dbReference>
<dbReference type="CDD" id="cd00833">
    <property type="entry name" value="PKS"/>
    <property type="match status" value="1"/>
</dbReference>
<dbReference type="Gene3D" id="3.40.50.1820">
    <property type="entry name" value="alpha/beta hydrolase"/>
    <property type="match status" value="1"/>
</dbReference>
<dbReference type="SMART" id="SM00823">
    <property type="entry name" value="PKS_PP"/>
    <property type="match status" value="1"/>
</dbReference>
<name>A0ABX9QR20_9BACT</name>
<dbReference type="SUPFAM" id="SSF52151">
    <property type="entry name" value="FabD/lysophospholipase-like"/>
    <property type="match status" value="1"/>
</dbReference>
<evidence type="ECO:0000313" key="6">
    <source>
        <dbReference type="EMBL" id="RKI17303.1"/>
    </source>
</evidence>
<evidence type="ECO:0000259" key="5">
    <source>
        <dbReference type="PROSITE" id="PS52004"/>
    </source>
</evidence>
<dbReference type="InterPro" id="IPR050091">
    <property type="entry name" value="PKS_NRPS_Biosynth_Enz"/>
</dbReference>
<sequence length="1462" mass="157409">MADTLTGAEVAIVGIAGRFPGAKDLDEYWRNICDGVESIVRYTDEELLALGADPTLLRTPGFVKAAARLEDCTRFDAGFFSYTPREVELMDPQQRLFLECAWEALEGAGHRGTPDEELLVGVFGGAALSTYLLVNLASNPTVLRSVDPLQLNLGNAGSFLTTRVSYKLDLKGPSFNVESACSTSLVAVHVACQSLLNGECDLALAGGVSINLTQQYGYPFIEGGILSPDGHCRPFDADARGIVFGSGAGVVALRRLSDALADGDFIHAVIKGSAVNNDGANKVGYTAPSVDGQAEVIAEALGSADVSPESIAYVEAHGTGTSLGDPIEVQALNKAFGGTDAPKRSCALGSVKANIGHLDAAAGVAGLIKTVLALRHRKLPPSLHFEQPNPHIPWNNGPFFVNTDLKEWKAGKEPRRAGVSAFGMGGTNAHLVLEEAPARDTAPAARATQLLVLSAKTPTALDAMTANLAAHLRARPTTSLADVAHTLQTGRRRFAHRRAVVCDSVSDAVEALAGESRARRQLTGTEERTARPVVFLFPGQGTQSVRMAADVYRGEPVFREQVDACAALLKPYLGFDLRQVLYPATEATADAARQLETTRVTQPALFTVEYALAKLWMSWGIEPQAMIGHSVGEYVAACLAGVFSLEDALKLVVERSQLMQELPGGTMLSVALPEAELSPLLPPDVSLAAVNAPSFCVVAGPTPAVEALRVQLLDRKVACRVLKTSHAFHSGMMEPLLEPFAARVRKLTLKAPRIPYVSNVTGTWITPAEATSPKYWATHLRQAVRFAAGLETLLQQPDRVLLEVGPGRTLTTFANQLGKVRGVRVSAITTLRHPDDAQSDLNVLHGAMGQLWMEGVEPDWKRYHRGESRRRIPLPTYPFERRRYWIEASHVPTVATGVSTEVSAATVVPDVSATQHPRPALRTTYVAPRTEQEGAIVRILQDVLGIDPVGIHDSFFDLGGHSLLATAVVGRLRDTFGVTVPLQSLFEAPTASQLAALLNNLGVAQEPRHEDAAKDALVRALTALQEQQAAPREPEAPTGVAVQTSASTRPLHVLILAMEYTPNIAGGVGTYVYELANGLARSGHRVTVLSYTPGEARVVRQPNGVTVHMVPPGKASFAQAAHLTLVQGIRAFNEDLYQYGRARIAEEKPDLLHFHQWHTHEAARRLGRESGVPVIGTSHYISEPVERWWGQQPDPEIVEQERSFYDGGTHVVSVSASMSTLIREQYRLPLEKLHTIHCAMELEPFMKSPHGADAFAKLRATVAGPETRVVLYTGRLHPMKGIPALFASAERVLAARPDTVYLLAGGTDSRESTQMVHQLREQYAPLLGRIKLLGKLPRSQLGLLHRIADVAVVPSIYEPFGYTAIETMASGVPLVATDVGGLSEILQHGESGLHVPVRPVSGSELHEVEVAQLANATLALLNDPARARKLGDAGQRRVADLFGLERMITANIALYRRVLGAP</sequence>
<dbReference type="SMART" id="SM00825">
    <property type="entry name" value="PKS_KS"/>
    <property type="match status" value="1"/>
</dbReference>
<dbReference type="Pfam" id="PF13439">
    <property type="entry name" value="Glyco_transf_4"/>
    <property type="match status" value="1"/>
</dbReference>
<dbReference type="InterPro" id="IPR036736">
    <property type="entry name" value="ACP-like_sf"/>
</dbReference>
<keyword evidence="7" id="KW-1185">Reference proteome</keyword>
<evidence type="ECO:0000256" key="2">
    <source>
        <dbReference type="ARBA" id="ARBA00022553"/>
    </source>
</evidence>
<dbReference type="Pfam" id="PF00550">
    <property type="entry name" value="PP-binding"/>
    <property type="match status" value="1"/>
</dbReference>
<dbReference type="PROSITE" id="PS52004">
    <property type="entry name" value="KS3_2"/>
    <property type="match status" value="1"/>
</dbReference>
<dbReference type="Proteomes" id="UP000278907">
    <property type="component" value="Unassembled WGS sequence"/>
</dbReference>
<dbReference type="Pfam" id="PF02801">
    <property type="entry name" value="Ketoacyl-synt_C"/>
    <property type="match status" value="1"/>
</dbReference>
<dbReference type="Gene3D" id="3.30.70.250">
    <property type="entry name" value="Malonyl-CoA ACP transacylase, ACP-binding"/>
    <property type="match status" value="1"/>
</dbReference>
<dbReference type="CDD" id="cd03801">
    <property type="entry name" value="GT4_PimA-like"/>
    <property type="match status" value="1"/>
</dbReference>
<dbReference type="InterPro" id="IPR016035">
    <property type="entry name" value="Acyl_Trfase/lysoPLipase"/>
</dbReference>
<evidence type="ECO:0000259" key="4">
    <source>
        <dbReference type="PROSITE" id="PS50075"/>
    </source>
</evidence>
<organism evidence="6 7">
    <name type="scientific">Corallococcus praedator</name>
    <dbReference type="NCBI Taxonomy" id="2316724"/>
    <lineage>
        <taxon>Bacteria</taxon>
        <taxon>Pseudomonadati</taxon>
        <taxon>Myxococcota</taxon>
        <taxon>Myxococcia</taxon>
        <taxon>Myxococcales</taxon>
        <taxon>Cystobacterineae</taxon>
        <taxon>Myxococcaceae</taxon>
        <taxon>Corallococcus</taxon>
    </lineage>
</organism>
<dbReference type="Pfam" id="PF00534">
    <property type="entry name" value="Glycos_transf_1"/>
    <property type="match status" value="1"/>
</dbReference>
<dbReference type="Gene3D" id="3.40.366.10">
    <property type="entry name" value="Malonyl-Coenzyme A Acyl Carrier Protein, domain 2"/>
    <property type="match status" value="1"/>
</dbReference>
<evidence type="ECO:0000256" key="1">
    <source>
        <dbReference type="ARBA" id="ARBA00022450"/>
    </source>
</evidence>
<dbReference type="InterPro" id="IPR006162">
    <property type="entry name" value="Ppantetheine_attach_site"/>
</dbReference>
<dbReference type="InterPro" id="IPR016039">
    <property type="entry name" value="Thiolase-like"/>
</dbReference>
<dbReference type="Gene3D" id="3.40.50.2000">
    <property type="entry name" value="Glycogen Phosphorylase B"/>
    <property type="match status" value="2"/>
</dbReference>
<dbReference type="PROSITE" id="PS00606">
    <property type="entry name" value="KS3_1"/>
    <property type="match status" value="1"/>
</dbReference>
<dbReference type="SUPFAM" id="SSF55048">
    <property type="entry name" value="Probable ACP-binding domain of malonyl-CoA ACP transacylase"/>
    <property type="match status" value="1"/>
</dbReference>
<dbReference type="InterPro" id="IPR009081">
    <property type="entry name" value="PP-bd_ACP"/>
</dbReference>
<dbReference type="Gene3D" id="3.30.70.3290">
    <property type="match status" value="1"/>
</dbReference>
<dbReference type="RefSeq" id="WP_120630620.1">
    <property type="nucleotide sequence ID" value="NZ_RAWI01000003.1"/>
</dbReference>
<dbReference type="InterPro" id="IPR020806">
    <property type="entry name" value="PKS_PP-bd"/>
</dbReference>
<keyword evidence="3" id="KW-0808">Transferase</keyword>